<dbReference type="InterPro" id="IPR006426">
    <property type="entry name" value="Asn_synth_AEB"/>
</dbReference>
<dbReference type="InterPro" id="IPR033738">
    <property type="entry name" value="AsnB_N"/>
</dbReference>
<dbReference type="Gene3D" id="3.40.50.620">
    <property type="entry name" value="HUPs"/>
    <property type="match status" value="1"/>
</dbReference>
<evidence type="ECO:0000256" key="4">
    <source>
        <dbReference type="ARBA" id="ARBA00022741"/>
    </source>
</evidence>
<name>A0A1G5DBH3_9GAMM</name>
<dbReference type="GO" id="GO:0005829">
    <property type="term" value="C:cytosol"/>
    <property type="evidence" value="ECO:0007669"/>
    <property type="project" value="TreeGrafter"/>
</dbReference>
<evidence type="ECO:0000256" key="10">
    <source>
        <dbReference type="PIRSR" id="PIRSR001589-3"/>
    </source>
</evidence>
<accession>A0A1G5DBH3</accession>
<dbReference type="PROSITE" id="PS51278">
    <property type="entry name" value="GATASE_TYPE_2"/>
    <property type="match status" value="1"/>
</dbReference>
<keyword evidence="8" id="KW-0028">Amino-acid biosynthesis</keyword>
<evidence type="ECO:0000256" key="5">
    <source>
        <dbReference type="ARBA" id="ARBA00022840"/>
    </source>
</evidence>
<dbReference type="SUPFAM" id="SSF52402">
    <property type="entry name" value="Adenine nucleotide alpha hydrolases-like"/>
    <property type="match status" value="1"/>
</dbReference>
<evidence type="ECO:0000256" key="1">
    <source>
        <dbReference type="ARBA" id="ARBA00005187"/>
    </source>
</evidence>
<organism evidence="12 13">
    <name type="scientific">Thiohalorhabdus denitrificans</name>
    <dbReference type="NCBI Taxonomy" id="381306"/>
    <lineage>
        <taxon>Bacteria</taxon>
        <taxon>Pseudomonadati</taxon>
        <taxon>Pseudomonadota</taxon>
        <taxon>Gammaproteobacteria</taxon>
        <taxon>Thiohalorhabdales</taxon>
        <taxon>Thiohalorhabdaceae</taxon>
        <taxon>Thiohalorhabdus</taxon>
    </lineage>
</organism>
<evidence type="ECO:0000256" key="6">
    <source>
        <dbReference type="ARBA" id="ARBA00022962"/>
    </source>
</evidence>
<evidence type="ECO:0000259" key="11">
    <source>
        <dbReference type="PROSITE" id="PS51278"/>
    </source>
</evidence>
<protein>
    <recommendedName>
        <fullName evidence="3">asparagine synthase (glutamine-hydrolyzing)</fullName>
        <ecNumber evidence="3">6.3.5.4</ecNumber>
    </recommendedName>
</protein>
<comment type="similarity">
    <text evidence="2">Belongs to the asparagine synthetase family.</text>
</comment>
<dbReference type="RefSeq" id="WP_074471308.1">
    <property type="nucleotide sequence ID" value="NZ_FMUN01000003.1"/>
</dbReference>
<evidence type="ECO:0000256" key="7">
    <source>
        <dbReference type="ARBA" id="ARBA00048741"/>
    </source>
</evidence>
<dbReference type="InterPro" id="IPR017932">
    <property type="entry name" value="GATase_2_dom"/>
</dbReference>
<dbReference type="OrthoDB" id="9763290at2"/>
<dbReference type="InterPro" id="IPR014729">
    <property type="entry name" value="Rossmann-like_a/b/a_fold"/>
</dbReference>
<dbReference type="AlphaFoldDB" id="A0A1G5DBH3"/>
<dbReference type="InterPro" id="IPR029055">
    <property type="entry name" value="Ntn_hydrolases_N"/>
</dbReference>
<dbReference type="Gene3D" id="3.60.20.10">
    <property type="entry name" value="Glutamine Phosphoribosylpyrophosphate, subunit 1, domain 1"/>
    <property type="match status" value="1"/>
</dbReference>
<feature type="binding site" evidence="9">
    <location>
        <position position="104"/>
    </location>
    <ligand>
        <name>L-glutamine</name>
        <dbReference type="ChEBI" id="CHEBI:58359"/>
    </ligand>
</feature>
<feature type="active site" description="For GATase activity" evidence="8">
    <location>
        <position position="2"/>
    </location>
</feature>
<dbReference type="PANTHER" id="PTHR43284">
    <property type="entry name" value="ASPARAGINE SYNTHETASE (GLUTAMINE-HYDROLYZING)"/>
    <property type="match status" value="1"/>
</dbReference>
<keyword evidence="4 9" id="KW-0547">Nucleotide-binding</keyword>
<feature type="binding site" evidence="9">
    <location>
        <begin position="374"/>
        <end position="375"/>
    </location>
    <ligand>
        <name>ATP</name>
        <dbReference type="ChEBI" id="CHEBI:30616"/>
    </ligand>
</feature>
<dbReference type="GO" id="GO:0006529">
    <property type="term" value="P:asparagine biosynthetic process"/>
    <property type="evidence" value="ECO:0007669"/>
    <property type="project" value="UniProtKB-KW"/>
</dbReference>
<evidence type="ECO:0000313" key="13">
    <source>
        <dbReference type="Proteomes" id="UP000183104"/>
    </source>
</evidence>
<keyword evidence="5 9" id="KW-0067">ATP-binding</keyword>
<keyword evidence="13" id="KW-1185">Reference proteome</keyword>
<gene>
    <name evidence="12" type="ORF">SAMN05661077_1258</name>
</gene>
<dbReference type="EC" id="6.3.5.4" evidence="3"/>
<dbReference type="InterPro" id="IPR001962">
    <property type="entry name" value="Asn_synthase"/>
</dbReference>
<feature type="domain" description="Glutamine amidotransferase type-2" evidence="11">
    <location>
        <begin position="2"/>
        <end position="218"/>
    </location>
</feature>
<dbReference type="Proteomes" id="UP000183104">
    <property type="component" value="Unassembled WGS sequence"/>
</dbReference>
<dbReference type="NCBIfam" id="TIGR01536">
    <property type="entry name" value="asn_synth_AEB"/>
    <property type="match status" value="1"/>
</dbReference>
<dbReference type="CDD" id="cd01991">
    <property type="entry name" value="Asn_synthase_B_C"/>
    <property type="match status" value="1"/>
</dbReference>
<dbReference type="GO" id="GO:0005524">
    <property type="term" value="F:ATP binding"/>
    <property type="evidence" value="ECO:0007669"/>
    <property type="project" value="UniProtKB-KW"/>
</dbReference>
<evidence type="ECO:0000313" key="12">
    <source>
        <dbReference type="EMBL" id="SCY11964.1"/>
    </source>
</evidence>
<comment type="pathway">
    <text evidence="1">Amino-acid biosynthesis; L-asparagine biosynthesis; L-asparagine from L-aspartate (L-Gln route): step 1/1.</text>
</comment>
<keyword evidence="6 8" id="KW-0315">Glutamine amidotransferase</keyword>
<dbReference type="Pfam" id="PF13522">
    <property type="entry name" value="GATase_6"/>
    <property type="match status" value="1"/>
</dbReference>
<keyword evidence="8" id="KW-0061">Asparagine biosynthesis</keyword>
<feature type="binding site" evidence="9">
    <location>
        <position position="301"/>
    </location>
    <ligand>
        <name>ATP</name>
        <dbReference type="ChEBI" id="CHEBI:30616"/>
    </ligand>
</feature>
<dbReference type="SUPFAM" id="SSF56235">
    <property type="entry name" value="N-terminal nucleophile aminohydrolases (Ntn hydrolases)"/>
    <property type="match status" value="1"/>
</dbReference>
<dbReference type="EMBL" id="FMUN01000003">
    <property type="protein sequence ID" value="SCY11964.1"/>
    <property type="molecule type" value="Genomic_DNA"/>
</dbReference>
<comment type="catalytic activity">
    <reaction evidence="7">
        <text>L-aspartate + L-glutamine + ATP + H2O = L-asparagine + L-glutamate + AMP + diphosphate + H(+)</text>
        <dbReference type="Rhea" id="RHEA:12228"/>
        <dbReference type="ChEBI" id="CHEBI:15377"/>
        <dbReference type="ChEBI" id="CHEBI:15378"/>
        <dbReference type="ChEBI" id="CHEBI:29985"/>
        <dbReference type="ChEBI" id="CHEBI:29991"/>
        <dbReference type="ChEBI" id="CHEBI:30616"/>
        <dbReference type="ChEBI" id="CHEBI:33019"/>
        <dbReference type="ChEBI" id="CHEBI:58048"/>
        <dbReference type="ChEBI" id="CHEBI:58359"/>
        <dbReference type="ChEBI" id="CHEBI:456215"/>
        <dbReference type="EC" id="6.3.5.4"/>
    </reaction>
</comment>
<evidence type="ECO:0000256" key="9">
    <source>
        <dbReference type="PIRSR" id="PIRSR001589-2"/>
    </source>
</evidence>
<reference evidence="13" key="1">
    <citation type="submission" date="2016-10" db="EMBL/GenBank/DDBJ databases">
        <authorList>
            <person name="Varghese N."/>
        </authorList>
    </citation>
    <scope>NUCLEOTIDE SEQUENCE [LARGE SCALE GENOMIC DNA]</scope>
    <source>
        <strain evidence="13">HL 19</strain>
    </source>
</reference>
<proteinExistence type="inferred from homology"/>
<dbReference type="PIRSF" id="PIRSF001589">
    <property type="entry name" value="Asn_synthetase_glu-h"/>
    <property type="match status" value="1"/>
</dbReference>
<dbReference type="PANTHER" id="PTHR43284:SF1">
    <property type="entry name" value="ASPARAGINE SYNTHETASE"/>
    <property type="match status" value="1"/>
</dbReference>
<sequence>MCGIAGFWTASLPGTPEEVAGAMGDRLRTRGPDDRGVWADREAGLALAHRRLAVLDLSPAGHQPMVSPCGRYVLAYNGEIYNHPELRQALEGEGGHFRWRGHSDTETLLAALRHWGVEETLGRLNGMFAFALWDRSERRLFLARDRMGEKPLYYGRSGETFLFGSELKALTVHPHWRGTLDRDALTLYLRHNYIPAPRSIYQGIHKLPPAHYVVVGEDGRSLSAPRCYWDLRAVAEEGAASAGGDPEALTDELEGLLGDAVERRMAADVPLGAFLSGGYDSTTVAALMQARSQRPVRTFSIGFQEAAYNEAEHARAVANHLGTDHTELYVTPEEAREVIPELPTIWDEPFADSSQIPTYLVSRLARQHVTVALSGDGGDELFCGYHQYALGVRLWNRLRRVPLALRRRVAEALSGTPAPTLDAAARGLPRRLRQAASADRLLKLAEVLPPTEGEEFYRSLVSHWKAPEQVVRGAVEPDTLLTEPGRWPDLPGLRERMMYFDALTYLPDDILAKTDRATMAVSLEARIPLLDHRLVEFAWRVPTGLKFRGGQGKWLLRQVLYRHVPSALMDRPKMGFEVPIEHWLRGPLREWAEDLLDEKRLREEGVLRPEPIRRMWREHLSGHRRWNYHLWDVLMFQAWQREHSATPPAIEGLPAGPAQERAAG</sequence>
<dbReference type="CDD" id="cd00712">
    <property type="entry name" value="AsnB"/>
    <property type="match status" value="1"/>
</dbReference>
<feature type="site" description="Important for beta-aspartyl-AMP intermediate formation" evidence="10">
    <location>
        <position position="376"/>
    </location>
</feature>
<evidence type="ECO:0000256" key="2">
    <source>
        <dbReference type="ARBA" id="ARBA00005752"/>
    </source>
</evidence>
<dbReference type="GO" id="GO:0004066">
    <property type="term" value="F:asparagine synthase (glutamine-hydrolyzing) activity"/>
    <property type="evidence" value="ECO:0007669"/>
    <property type="project" value="UniProtKB-EC"/>
</dbReference>
<dbReference type="InterPro" id="IPR051786">
    <property type="entry name" value="ASN_synthetase/amidase"/>
</dbReference>
<evidence type="ECO:0000256" key="3">
    <source>
        <dbReference type="ARBA" id="ARBA00012737"/>
    </source>
</evidence>
<dbReference type="Pfam" id="PF00733">
    <property type="entry name" value="Asn_synthase"/>
    <property type="match status" value="1"/>
</dbReference>
<evidence type="ECO:0000256" key="8">
    <source>
        <dbReference type="PIRSR" id="PIRSR001589-1"/>
    </source>
</evidence>